<dbReference type="InterPro" id="IPR016202">
    <property type="entry name" value="DNase_I"/>
</dbReference>
<dbReference type="InterPro" id="IPR005135">
    <property type="entry name" value="Endo/exonuclease/phosphatase"/>
</dbReference>
<feature type="signal peptide" evidence="4">
    <location>
        <begin position="1"/>
        <end position="22"/>
    </location>
</feature>
<dbReference type="GO" id="GO:0006308">
    <property type="term" value="P:DNA catabolic process"/>
    <property type="evidence" value="ECO:0007669"/>
    <property type="project" value="InterPro"/>
</dbReference>
<keyword evidence="2 3" id="KW-0378">Hydrolase</keyword>
<dbReference type="GO" id="GO:0003677">
    <property type="term" value="F:DNA binding"/>
    <property type="evidence" value="ECO:0007669"/>
    <property type="project" value="TreeGrafter"/>
</dbReference>
<dbReference type="AlphaFoldDB" id="A0A8J5JPK0"/>
<reference evidence="6" key="1">
    <citation type="journal article" date="2021" name="Sci. Adv.">
        <title>The American lobster genome reveals insights on longevity, neural, and immune adaptations.</title>
        <authorList>
            <person name="Polinski J.M."/>
            <person name="Zimin A.V."/>
            <person name="Clark K.F."/>
            <person name="Kohn A.B."/>
            <person name="Sadowski N."/>
            <person name="Timp W."/>
            <person name="Ptitsyn A."/>
            <person name="Khanna P."/>
            <person name="Romanova D.Y."/>
            <person name="Williams P."/>
            <person name="Greenwood S.J."/>
            <person name="Moroz L.L."/>
            <person name="Walt D.R."/>
            <person name="Bodnar A.G."/>
        </authorList>
    </citation>
    <scope>NUCLEOTIDE SEQUENCE</scope>
    <source>
        <strain evidence="6">GMGI-L3</strain>
    </source>
</reference>
<dbReference type="EMBL" id="JAHLQT010038275">
    <property type="protein sequence ID" value="KAG7156909.1"/>
    <property type="molecule type" value="Genomic_DNA"/>
</dbReference>
<accession>A0A8J5JPK0</accession>
<evidence type="ECO:0000313" key="6">
    <source>
        <dbReference type="EMBL" id="KAG7156909.1"/>
    </source>
</evidence>
<gene>
    <name evidence="6" type="primary">Dnase1-L</name>
    <name evidence="6" type="ORF">Hamer_G015833</name>
</gene>
<name>A0A8J5JPK0_HOMAM</name>
<dbReference type="SMART" id="SM00476">
    <property type="entry name" value="DNaseIc"/>
    <property type="match status" value="1"/>
</dbReference>
<dbReference type="PIRSF" id="PIRSF000988">
    <property type="entry name" value="DNase_I_euk"/>
    <property type="match status" value="1"/>
</dbReference>
<evidence type="ECO:0000256" key="1">
    <source>
        <dbReference type="ARBA" id="ARBA00022722"/>
    </source>
</evidence>
<comment type="similarity">
    <text evidence="3">Belongs to the DNase I family.</text>
</comment>
<dbReference type="OrthoDB" id="6410211at2759"/>
<dbReference type="GO" id="GO:0004530">
    <property type="term" value="F:deoxyribonuclease I activity"/>
    <property type="evidence" value="ECO:0007669"/>
    <property type="project" value="TreeGrafter"/>
</dbReference>
<comment type="caution">
    <text evidence="6">The sequence shown here is derived from an EMBL/GenBank/DDBJ whole genome shotgun (WGS) entry which is preliminary data.</text>
</comment>
<keyword evidence="7" id="KW-1185">Reference proteome</keyword>
<feature type="domain" description="Endonuclease/exonuclease/phosphatase" evidence="5">
    <location>
        <begin position="30"/>
        <end position="239"/>
    </location>
</feature>
<keyword evidence="3" id="KW-0255">Endonuclease</keyword>
<dbReference type="PANTHER" id="PTHR11371">
    <property type="entry name" value="DEOXYRIBONUCLEASE"/>
    <property type="match status" value="1"/>
</dbReference>
<sequence>MRMMMRLLALLVMWAILTEAQGQQPLKLAAWNIQRLGTSKMSKNDIVNCLVKVIRRYDVLVVMETVDKSLTVPGQLHNELNNGLNPTDTYMYDSSSRMGITTYQEQYVFYWKPSRVKWVQSYTFNDLGNQFTYDPFGAVFIVNSGKNTLKFGMIAIHVSPKKAVKEIDALVDVYSDFKQKTGVDDVIIAGDFNAGGSYVSNKDWVDIRLRTDPKFTWLIPDNVGTTTTGSNAPYDRIVVAGKGIYNALNKNSAGPYDFKNYCGITNLVDLKHVSDHYPVEVSMQ</sequence>
<dbReference type="Pfam" id="PF03372">
    <property type="entry name" value="Exo_endo_phos"/>
    <property type="match status" value="1"/>
</dbReference>
<organism evidence="6 7">
    <name type="scientific">Homarus americanus</name>
    <name type="common">American lobster</name>
    <dbReference type="NCBI Taxonomy" id="6706"/>
    <lineage>
        <taxon>Eukaryota</taxon>
        <taxon>Metazoa</taxon>
        <taxon>Ecdysozoa</taxon>
        <taxon>Arthropoda</taxon>
        <taxon>Crustacea</taxon>
        <taxon>Multicrustacea</taxon>
        <taxon>Malacostraca</taxon>
        <taxon>Eumalacostraca</taxon>
        <taxon>Eucarida</taxon>
        <taxon>Decapoda</taxon>
        <taxon>Pleocyemata</taxon>
        <taxon>Astacidea</taxon>
        <taxon>Nephropoidea</taxon>
        <taxon>Nephropidae</taxon>
        <taxon>Homarus</taxon>
    </lineage>
</organism>
<keyword evidence="1 3" id="KW-0540">Nuclease</keyword>
<dbReference type="Proteomes" id="UP000747542">
    <property type="component" value="Unassembled WGS sequence"/>
</dbReference>
<feature type="chain" id="PRO_5035325138" description="Deoxyribonuclease" evidence="4">
    <location>
        <begin position="23"/>
        <end position="284"/>
    </location>
</feature>
<proteinExistence type="inferred from homology"/>
<evidence type="ECO:0000256" key="4">
    <source>
        <dbReference type="SAM" id="SignalP"/>
    </source>
</evidence>
<evidence type="ECO:0000259" key="5">
    <source>
        <dbReference type="Pfam" id="PF03372"/>
    </source>
</evidence>
<keyword evidence="4" id="KW-0732">Signal</keyword>
<evidence type="ECO:0000256" key="2">
    <source>
        <dbReference type="ARBA" id="ARBA00022801"/>
    </source>
</evidence>
<dbReference type="PANTHER" id="PTHR11371:SF31">
    <property type="entry name" value="EXTRACELLULAR NUCLEASE"/>
    <property type="match status" value="1"/>
</dbReference>
<evidence type="ECO:0000256" key="3">
    <source>
        <dbReference type="PIRNR" id="PIRNR000988"/>
    </source>
</evidence>
<evidence type="ECO:0000313" key="7">
    <source>
        <dbReference type="Proteomes" id="UP000747542"/>
    </source>
</evidence>
<protein>
    <recommendedName>
        <fullName evidence="3">Deoxyribonuclease</fullName>
    </recommendedName>
</protein>
<dbReference type="GO" id="GO:0005634">
    <property type="term" value="C:nucleus"/>
    <property type="evidence" value="ECO:0007669"/>
    <property type="project" value="TreeGrafter"/>
</dbReference>